<dbReference type="Pfam" id="PF11563">
    <property type="entry name" value="Protoglobin"/>
    <property type="match status" value="1"/>
</dbReference>
<dbReference type="PROSITE" id="PS50111">
    <property type="entry name" value="CHEMOTAXIS_TRANSDUC_2"/>
    <property type="match status" value="1"/>
</dbReference>
<evidence type="ECO:0000313" key="5">
    <source>
        <dbReference type="EMBL" id="GLC90247.1"/>
    </source>
</evidence>
<dbReference type="CDD" id="cd01068">
    <property type="entry name" value="globin_sensor"/>
    <property type="match status" value="1"/>
</dbReference>
<organism evidence="5 6">
    <name type="scientific">Lysinibacillus piscis</name>
    <dbReference type="NCBI Taxonomy" id="2518931"/>
    <lineage>
        <taxon>Bacteria</taxon>
        <taxon>Bacillati</taxon>
        <taxon>Bacillota</taxon>
        <taxon>Bacilli</taxon>
        <taxon>Bacillales</taxon>
        <taxon>Bacillaceae</taxon>
        <taxon>Lysinibacillus</taxon>
    </lineage>
</organism>
<keyword evidence="3" id="KW-0175">Coiled coil</keyword>
<dbReference type="InterPro" id="IPR044398">
    <property type="entry name" value="Globin-sensor_dom"/>
</dbReference>
<dbReference type="EMBL" id="BRZA01000007">
    <property type="protein sequence ID" value="GLC90247.1"/>
    <property type="molecule type" value="Genomic_DNA"/>
</dbReference>
<evidence type="ECO:0000256" key="1">
    <source>
        <dbReference type="ARBA" id="ARBA00023224"/>
    </source>
</evidence>
<feature type="coiled-coil region" evidence="3">
    <location>
        <begin position="172"/>
        <end position="210"/>
    </location>
</feature>
<keyword evidence="1 2" id="KW-0807">Transducer</keyword>
<comment type="caution">
    <text evidence="5">The sequence shown here is derived from an EMBL/GenBank/DDBJ whole genome shotgun (WGS) entry which is preliminary data.</text>
</comment>
<evidence type="ECO:0000259" key="4">
    <source>
        <dbReference type="PROSITE" id="PS50111"/>
    </source>
</evidence>
<evidence type="ECO:0000256" key="3">
    <source>
        <dbReference type="SAM" id="Coils"/>
    </source>
</evidence>
<dbReference type="InterPro" id="IPR039379">
    <property type="entry name" value="Protoglobin_sensor_dom"/>
</dbReference>
<accession>A0ABQ5NQ43</accession>
<dbReference type="InterPro" id="IPR009050">
    <property type="entry name" value="Globin-like_sf"/>
</dbReference>
<dbReference type="Proteomes" id="UP001065593">
    <property type="component" value="Unassembled WGS sequence"/>
</dbReference>
<dbReference type="PANTHER" id="PTHR32089">
    <property type="entry name" value="METHYL-ACCEPTING CHEMOTAXIS PROTEIN MCPB"/>
    <property type="match status" value="1"/>
</dbReference>
<dbReference type="InterPro" id="IPR012292">
    <property type="entry name" value="Globin/Proto"/>
</dbReference>
<dbReference type="Gene3D" id="1.10.287.950">
    <property type="entry name" value="Methyl-accepting chemotaxis protein"/>
    <property type="match status" value="1"/>
</dbReference>
<dbReference type="SUPFAM" id="SSF58104">
    <property type="entry name" value="Methyl-accepting chemotaxis protein (MCP) signaling domain"/>
    <property type="match status" value="1"/>
</dbReference>
<dbReference type="RefSeq" id="WP_264990155.1">
    <property type="nucleotide sequence ID" value="NZ_BRZA01000007.1"/>
</dbReference>
<name>A0ABQ5NQ43_9BACI</name>
<dbReference type="InterPro" id="IPR004089">
    <property type="entry name" value="MCPsignal_dom"/>
</dbReference>
<keyword evidence="6" id="KW-1185">Reference proteome</keyword>
<feature type="domain" description="Methyl-accepting transducer" evidence="4">
    <location>
        <begin position="182"/>
        <end position="422"/>
    </location>
</feature>
<sequence>MLFQKTNKIQRIDLQQYTVRIDVANRQTTVKQIKMLNLTNQDLQYLKAFQPYVIQHIDEIVDKFYDMVGQEQKLDEIIAKNSSVERLKVTLRSHIIEMFNGVIDDEFYERRNTIARVHVHIGLRTQWYICAFQNLLVSFIDLAEQYVAHPTDQFNTIRAFSKICNFEQQLVLEAFENTVEQLKIDIAQGKKEIEQQIVESSESLAAISQETNNAFLVLSQQTEGIRQLVKDSLQVSTVAEQQAIEGRAQLQHQSDTMASMIHLLQDITGNIEKMTEMSKEMETIMNVVTTIANQTNLLALNAAIEAARAGEAGKGFSVVADEVRKLSLQTTESVTSVATLLQTTNERTMKLTHLLATIQEEVITGEEYMRQTEGQFGKIVASMTESKMQNDCVEQEVQSITAVLSELGTAFDEVKNAAETLSVVAKSLR</sequence>
<dbReference type="SMART" id="SM00283">
    <property type="entry name" value="MA"/>
    <property type="match status" value="1"/>
</dbReference>
<evidence type="ECO:0000256" key="2">
    <source>
        <dbReference type="PROSITE-ProRule" id="PRU00284"/>
    </source>
</evidence>
<dbReference type="Gene3D" id="1.10.490.10">
    <property type="entry name" value="Globins"/>
    <property type="match status" value="1"/>
</dbReference>
<reference evidence="5" key="1">
    <citation type="submission" date="2022-08" db="EMBL/GenBank/DDBJ databases">
        <title>Draft genome sequence of Lysinibacillus sp. strain KH24.</title>
        <authorList>
            <person name="Kanbe H."/>
            <person name="Itoh H."/>
        </authorList>
    </citation>
    <scope>NUCLEOTIDE SEQUENCE</scope>
    <source>
        <strain evidence="5">KH24</strain>
    </source>
</reference>
<protein>
    <submittedName>
        <fullName evidence="5">Heme-based aerotactic transducer HemAT</fullName>
    </submittedName>
</protein>
<proteinExistence type="predicted"/>
<dbReference type="Pfam" id="PF00015">
    <property type="entry name" value="MCPsignal"/>
    <property type="match status" value="1"/>
</dbReference>
<gene>
    <name evidence="5" type="primary">hemAT_2</name>
    <name evidence="5" type="ORF">LYSBPC_33740</name>
</gene>
<dbReference type="PANTHER" id="PTHR32089:SF118">
    <property type="entry name" value="HEME-BASED AEROTACTIC TRANSDUCER HEMAT"/>
    <property type="match status" value="1"/>
</dbReference>
<evidence type="ECO:0000313" key="6">
    <source>
        <dbReference type="Proteomes" id="UP001065593"/>
    </source>
</evidence>
<dbReference type="SUPFAM" id="SSF46458">
    <property type="entry name" value="Globin-like"/>
    <property type="match status" value="1"/>
</dbReference>